<comment type="caution">
    <text evidence="1">The sequence shown here is derived from an EMBL/GenBank/DDBJ whole genome shotgun (WGS) entry which is preliminary data.</text>
</comment>
<evidence type="ECO:0000313" key="1">
    <source>
        <dbReference type="EMBL" id="MPC20222.1"/>
    </source>
</evidence>
<keyword evidence="2" id="KW-1185">Reference proteome</keyword>
<name>A0A5B7DFG9_PORTR</name>
<organism evidence="1 2">
    <name type="scientific">Portunus trituberculatus</name>
    <name type="common">Swimming crab</name>
    <name type="synonym">Neptunus trituberculatus</name>
    <dbReference type="NCBI Taxonomy" id="210409"/>
    <lineage>
        <taxon>Eukaryota</taxon>
        <taxon>Metazoa</taxon>
        <taxon>Ecdysozoa</taxon>
        <taxon>Arthropoda</taxon>
        <taxon>Crustacea</taxon>
        <taxon>Multicrustacea</taxon>
        <taxon>Malacostraca</taxon>
        <taxon>Eumalacostraca</taxon>
        <taxon>Eucarida</taxon>
        <taxon>Decapoda</taxon>
        <taxon>Pleocyemata</taxon>
        <taxon>Brachyura</taxon>
        <taxon>Eubrachyura</taxon>
        <taxon>Portunoidea</taxon>
        <taxon>Portunidae</taxon>
        <taxon>Portuninae</taxon>
        <taxon>Portunus</taxon>
    </lineage>
</organism>
<dbReference type="AlphaFoldDB" id="A0A5B7DFG9"/>
<reference evidence="1 2" key="1">
    <citation type="submission" date="2019-05" db="EMBL/GenBank/DDBJ databases">
        <title>Another draft genome of Portunus trituberculatus and its Hox gene families provides insights of decapod evolution.</title>
        <authorList>
            <person name="Jeong J.-H."/>
            <person name="Song I."/>
            <person name="Kim S."/>
            <person name="Choi T."/>
            <person name="Kim D."/>
            <person name="Ryu S."/>
            <person name="Kim W."/>
        </authorList>
    </citation>
    <scope>NUCLEOTIDE SEQUENCE [LARGE SCALE GENOMIC DNA]</scope>
    <source>
        <tissue evidence="1">Muscle</tissue>
    </source>
</reference>
<dbReference type="EMBL" id="VSRR010000848">
    <property type="protein sequence ID" value="MPC20222.1"/>
    <property type="molecule type" value="Genomic_DNA"/>
</dbReference>
<gene>
    <name evidence="1" type="ORF">E2C01_013157</name>
</gene>
<dbReference type="Proteomes" id="UP000324222">
    <property type="component" value="Unassembled WGS sequence"/>
</dbReference>
<protein>
    <submittedName>
        <fullName evidence="1">Uncharacterized protein</fullName>
    </submittedName>
</protein>
<proteinExistence type="predicted"/>
<sequence>MAVKRQRSRLGCRSFVSRADMAHAASVAVIGLLTSTHCLTSCRIPPSPPPSPEPYCFLLRLRFF</sequence>
<evidence type="ECO:0000313" key="2">
    <source>
        <dbReference type="Proteomes" id="UP000324222"/>
    </source>
</evidence>
<accession>A0A5B7DFG9</accession>